<gene>
    <name evidence="3" type="ORF">WMW72_30330</name>
</gene>
<dbReference type="Gene3D" id="3.40.50.360">
    <property type="match status" value="1"/>
</dbReference>
<evidence type="ECO:0000259" key="2">
    <source>
        <dbReference type="Pfam" id="PF02525"/>
    </source>
</evidence>
<evidence type="ECO:0000313" key="4">
    <source>
        <dbReference type="Proteomes" id="UP001469365"/>
    </source>
</evidence>
<evidence type="ECO:0000256" key="1">
    <source>
        <dbReference type="ARBA" id="ARBA00023002"/>
    </source>
</evidence>
<dbReference type="Pfam" id="PF02525">
    <property type="entry name" value="Flavodoxin_2"/>
    <property type="match status" value="1"/>
</dbReference>
<keyword evidence="4" id="KW-1185">Reference proteome</keyword>
<dbReference type="InterPro" id="IPR046980">
    <property type="entry name" value="KefG/KefF"/>
</dbReference>
<accession>A0ABU9DTK0</accession>
<evidence type="ECO:0000313" key="3">
    <source>
        <dbReference type="EMBL" id="MEK8132204.1"/>
    </source>
</evidence>
<reference evidence="3 4" key="1">
    <citation type="submission" date="2024-04" db="EMBL/GenBank/DDBJ databases">
        <title>draft genome sequnece of Paenibacillus filicis.</title>
        <authorList>
            <person name="Kim D.-U."/>
        </authorList>
    </citation>
    <scope>NUCLEOTIDE SEQUENCE [LARGE SCALE GENOMIC DNA]</scope>
    <source>
        <strain evidence="3 4">KACC14197</strain>
    </source>
</reference>
<dbReference type="PANTHER" id="PTHR47307">
    <property type="entry name" value="GLUTATHIONE-REGULATED POTASSIUM-EFFLUX SYSTEM ANCILLARY PROTEIN KEFG"/>
    <property type="match status" value="1"/>
</dbReference>
<dbReference type="InterPro" id="IPR003680">
    <property type="entry name" value="Flavodoxin_fold"/>
</dbReference>
<dbReference type="SUPFAM" id="SSF52218">
    <property type="entry name" value="Flavoproteins"/>
    <property type="match status" value="1"/>
</dbReference>
<dbReference type="Proteomes" id="UP001469365">
    <property type="component" value="Unassembled WGS sequence"/>
</dbReference>
<dbReference type="PANTHER" id="PTHR47307:SF1">
    <property type="entry name" value="GLUTATHIONE-REGULATED POTASSIUM-EFFLUX SYSTEM ANCILLARY PROTEIN KEFG"/>
    <property type="match status" value="1"/>
</dbReference>
<organism evidence="3 4">
    <name type="scientific">Paenibacillus filicis</name>
    <dbReference type="NCBI Taxonomy" id="669464"/>
    <lineage>
        <taxon>Bacteria</taxon>
        <taxon>Bacillati</taxon>
        <taxon>Bacillota</taxon>
        <taxon>Bacilli</taxon>
        <taxon>Bacillales</taxon>
        <taxon>Paenibacillaceae</taxon>
        <taxon>Paenibacillus</taxon>
    </lineage>
</organism>
<dbReference type="EMBL" id="JBBPCC010000027">
    <property type="protein sequence ID" value="MEK8132204.1"/>
    <property type="molecule type" value="Genomic_DNA"/>
</dbReference>
<sequence>MLQSEWTHGLGGRKLKGKEMTVAITAGDDASAYEAGGVHQYAHSELLRPFQTTVNGAGIRCCTSP</sequence>
<feature type="domain" description="Flavodoxin-like fold" evidence="2">
    <location>
        <begin position="3"/>
        <end position="60"/>
    </location>
</feature>
<name>A0ABU9DTK0_9BACL</name>
<dbReference type="InterPro" id="IPR029039">
    <property type="entry name" value="Flavoprotein-like_sf"/>
</dbReference>
<comment type="caution">
    <text evidence="3">The sequence shown here is derived from an EMBL/GenBank/DDBJ whole genome shotgun (WGS) entry which is preliminary data.</text>
</comment>
<proteinExistence type="predicted"/>
<keyword evidence="1" id="KW-0560">Oxidoreductase</keyword>
<protein>
    <submittedName>
        <fullName evidence="3">NAD(P)H-dependent oxidoreductase</fullName>
    </submittedName>
</protein>
<dbReference type="RefSeq" id="WP_341419331.1">
    <property type="nucleotide sequence ID" value="NZ_JBBPCC010000027.1"/>
</dbReference>